<evidence type="ECO:0000313" key="1">
    <source>
        <dbReference type="EMBL" id="KAJ9118379.1"/>
    </source>
</evidence>
<comment type="caution">
    <text evidence="1">The sequence shown here is derived from an EMBL/GenBank/DDBJ whole genome shotgun (WGS) entry which is preliminary data.</text>
</comment>
<name>A0ACC2X4V5_9TREE</name>
<accession>A0ACC2X4V5</accession>
<keyword evidence="2" id="KW-1185">Reference proteome</keyword>
<dbReference type="EMBL" id="JASBWV010000029">
    <property type="protein sequence ID" value="KAJ9118379.1"/>
    <property type="molecule type" value="Genomic_DNA"/>
</dbReference>
<reference evidence="1" key="1">
    <citation type="submission" date="2023-04" db="EMBL/GenBank/DDBJ databases">
        <title>Draft Genome sequencing of Naganishia species isolated from polar environments using Oxford Nanopore Technology.</title>
        <authorList>
            <person name="Leo P."/>
            <person name="Venkateswaran K."/>
        </authorList>
    </citation>
    <scope>NUCLEOTIDE SEQUENCE</scope>
    <source>
        <strain evidence="1">DBVPG 5303</strain>
    </source>
</reference>
<sequence length="638" mass="72873">MGKKKASKQQSAVLPAITANDIRAALAVQHPDGLPPWTTPFIAATVLYEQLDVEDAGEDERRRQEEKSRGVVTMRMAVDQMRGIVRPPPKVSEDEIRAAYDEVASAKRNQAEQLMQHWPAHKAKLARLKEQSDDEQAHIFRGDPLAILPLEVISEIMLIGMEKDPYFVLKSTWVNKKWRNTLIESCPELWGTMRLPWKQVKDYTFDDKRRTWCDRAKYKFDRFQIVDMTCAGVDKIARELVARMEFIKRLEVSAISNKALDRLSSRFMHQCNELQQLIVDGGKWQTTEEGMTISALHCLFAGNTTSLRTMEIRNVDFRKDDFGMDSDSEVGFRSRGRSRMGEKYPLLRSLEVEGCLFDTRTSPRYQDSEEETGRVSDDEERKRKKPAGPPYKSDPLHAVLRYAPNLEYLRIKPEWTDQLFYGRQDEPKTKTTLPRLTRAIIPPSNLWGIDIIAPNLESLSFAIDDDKFRLQLELDPRGLKSLIPTIAESPTTIESLVHLTEIYFECNVADSITQLEEWLSHLPNVQKFFLRGAPRSSVGSRALEPDLPVNPAHAEITQSLVDHPEWLPKLEHIDLMYCQHSDEAIVAFVQGRKRPESEEGGLKSVVLKGCLNVSDEVCERMKKELAVFSAPALLSPKT</sequence>
<organism evidence="1 2">
    <name type="scientific">Naganishia onofrii</name>
    <dbReference type="NCBI Taxonomy" id="1851511"/>
    <lineage>
        <taxon>Eukaryota</taxon>
        <taxon>Fungi</taxon>
        <taxon>Dikarya</taxon>
        <taxon>Basidiomycota</taxon>
        <taxon>Agaricomycotina</taxon>
        <taxon>Tremellomycetes</taxon>
        <taxon>Filobasidiales</taxon>
        <taxon>Filobasidiaceae</taxon>
        <taxon>Naganishia</taxon>
    </lineage>
</organism>
<gene>
    <name evidence="1" type="ORF">QFC24_006208</name>
</gene>
<dbReference type="Proteomes" id="UP001234202">
    <property type="component" value="Unassembled WGS sequence"/>
</dbReference>
<proteinExistence type="predicted"/>
<protein>
    <submittedName>
        <fullName evidence="1">Uncharacterized protein</fullName>
    </submittedName>
</protein>
<evidence type="ECO:0000313" key="2">
    <source>
        <dbReference type="Proteomes" id="UP001234202"/>
    </source>
</evidence>